<dbReference type="PANTHER" id="PTHR12867">
    <property type="entry name" value="GLYCOSYL TRANSFERASE-RELATED"/>
    <property type="match status" value="1"/>
</dbReference>
<dbReference type="PhylomeDB" id="D6WAK7"/>
<comment type="similarity">
    <text evidence="2">Belongs to the glycosyltransferase 28 family.</text>
</comment>
<evidence type="ECO:0000256" key="5">
    <source>
        <dbReference type="ARBA" id="ARBA00022676"/>
    </source>
</evidence>
<feature type="domain" description="Glycosyl transferase family 28 C-terminal" evidence="8">
    <location>
        <begin position="6"/>
        <end position="137"/>
    </location>
</feature>
<dbReference type="STRING" id="7070.D6WAK7"/>
<evidence type="ECO:0000256" key="7">
    <source>
        <dbReference type="ARBA" id="ARBA00022824"/>
    </source>
</evidence>
<dbReference type="Gene3D" id="3.40.50.2000">
    <property type="entry name" value="Glycogen Phosphorylase B"/>
    <property type="match status" value="1"/>
</dbReference>
<dbReference type="OrthoDB" id="20273at2759"/>
<dbReference type="InterPro" id="IPR039042">
    <property type="entry name" value="Alg13-like"/>
</dbReference>
<reference evidence="9 10" key="1">
    <citation type="journal article" date="2008" name="Nature">
        <title>The genome of the model beetle and pest Tribolium castaneum.</title>
        <authorList>
            <consortium name="Tribolium Genome Sequencing Consortium"/>
            <person name="Richards S."/>
            <person name="Gibbs R.A."/>
            <person name="Weinstock G.M."/>
            <person name="Brown S.J."/>
            <person name="Denell R."/>
            <person name="Beeman R.W."/>
            <person name="Gibbs R."/>
            <person name="Beeman R.W."/>
            <person name="Brown S.J."/>
            <person name="Bucher G."/>
            <person name="Friedrich M."/>
            <person name="Grimmelikhuijzen C.J."/>
            <person name="Klingler M."/>
            <person name="Lorenzen M."/>
            <person name="Richards S."/>
            <person name="Roth S."/>
            <person name="Schroder R."/>
            <person name="Tautz D."/>
            <person name="Zdobnov E.M."/>
            <person name="Muzny D."/>
            <person name="Gibbs R.A."/>
            <person name="Weinstock G.M."/>
            <person name="Attaway T."/>
            <person name="Bell S."/>
            <person name="Buhay C.J."/>
            <person name="Chandrabose M.N."/>
            <person name="Chavez D."/>
            <person name="Clerk-Blankenburg K.P."/>
            <person name="Cree A."/>
            <person name="Dao M."/>
            <person name="Davis C."/>
            <person name="Chacko J."/>
            <person name="Dinh H."/>
            <person name="Dugan-Rocha S."/>
            <person name="Fowler G."/>
            <person name="Garner T.T."/>
            <person name="Garnes J."/>
            <person name="Gnirke A."/>
            <person name="Hawes A."/>
            <person name="Hernandez J."/>
            <person name="Hines S."/>
            <person name="Holder M."/>
            <person name="Hume J."/>
            <person name="Jhangiani S.N."/>
            <person name="Joshi V."/>
            <person name="Khan Z.M."/>
            <person name="Jackson L."/>
            <person name="Kovar C."/>
            <person name="Kowis A."/>
            <person name="Lee S."/>
            <person name="Lewis L.R."/>
            <person name="Margolis J."/>
            <person name="Morgan M."/>
            <person name="Nazareth L.V."/>
            <person name="Nguyen N."/>
            <person name="Okwuonu G."/>
            <person name="Parker D."/>
            <person name="Richards S."/>
            <person name="Ruiz S.J."/>
            <person name="Santibanez J."/>
            <person name="Savard J."/>
            <person name="Scherer S.E."/>
            <person name="Schneider B."/>
            <person name="Sodergren E."/>
            <person name="Tautz D."/>
            <person name="Vattahil S."/>
            <person name="Villasana D."/>
            <person name="White C.S."/>
            <person name="Wright R."/>
            <person name="Park Y."/>
            <person name="Beeman R.W."/>
            <person name="Lord J."/>
            <person name="Oppert B."/>
            <person name="Lorenzen M."/>
            <person name="Brown S."/>
            <person name="Wang L."/>
            <person name="Savard J."/>
            <person name="Tautz D."/>
            <person name="Richards S."/>
            <person name="Weinstock G."/>
            <person name="Gibbs R.A."/>
            <person name="Liu Y."/>
            <person name="Worley K."/>
            <person name="Weinstock G."/>
            <person name="Elsik C.G."/>
            <person name="Reese J.T."/>
            <person name="Elhaik E."/>
            <person name="Landan G."/>
            <person name="Graur D."/>
            <person name="Arensburger P."/>
            <person name="Atkinson P."/>
            <person name="Beeman R.W."/>
            <person name="Beidler J."/>
            <person name="Brown S.J."/>
            <person name="Demuth J.P."/>
            <person name="Drury D.W."/>
            <person name="Du Y.Z."/>
            <person name="Fujiwara H."/>
            <person name="Lorenzen M."/>
            <person name="Maselli V."/>
            <person name="Osanai M."/>
            <person name="Park Y."/>
            <person name="Robertson H.M."/>
            <person name="Tu Z."/>
            <person name="Wang J.J."/>
            <person name="Wang S."/>
            <person name="Richards S."/>
            <person name="Song H."/>
            <person name="Zhang L."/>
            <person name="Sodergren E."/>
            <person name="Werner D."/>
            <person name="Stanke M."/>
            <person name="Morgenstern B."/>
            <person name="Solovyev V."/>
            <person name="Kosarev P."/>
            <person name="Brown G."/>
            <person name="Chen H.C."/>
            <person name="Ermolaeva O."/>
            <person name="Hlavina W."/>
            <person name="Kapustin Y."/>
            <person name="Kiryutin B."/>
            <person name="Kitts P."/>
            <person name="Maglott D."/>
            <person name="Pruitt K."/>
            <person name="Sapojnikov V."/>
            <person name="Souvorov A."/>
            <person name="Mackey A.J."/>
            <person name="Waterhouse R.M."/>
            <person name="Wyder S."/>
            <person name="Zdobnov E.M."/>
            <person name="Zdobnov E.M."/>
            <person name="Wyder S."/>
            <person name="Kriventseva E.V."/>
            <person name="Kadowaki T."/>
            <person name="Bork P."/>
            <person name="Aranda M."/>
            <person name="Bao R."/>
            <person name="Beermann A."/>
            <person name="Berns N."/>
            <person name="Bolognesi R."/>
            <person name="Bonneton F."/>
            <person name="Bopp D."/>
            <person name="Brown S.J."/>
            <person name="Bucher G."/>
            <person name="Butts T."/>
            <person name="Chaumot A."/>
            <person name="Denell R.E."/>
            <person name="Ferrier D.E."/>
            <person name="Friedrich M."/>
            <person name="Gordon C.M."/>
            <person name="Jindra M."/>
            <person name="Klingler M."/>
            <person name="Lan Q."/>
            <person name="Lattorff H.M."/>
            <person name="Laudet V."/>
            <person name="von Levetsow C."/>
            <person name="Liu Z."/>
            <person name="Lutz R."/>
            <person name="Lynch J.A."/>
            <person name="da Fonseca R.N."/>
            <person name="Posnien N."/>
            <person name="Reuter R."/>
            <person name="Roth S."/>
            <person name="Savard J."/>
            <person name="Schinko J.B."/>
            <person name="Schmitt C."/>
            <person name="Schoppmeier M."/>
            <person name="Schroder R."/>
            <person name="Shippy T.D."/>
            <person name="Simonnet F."/>
            <person name="Marques-Souza H."/>
            <person name="Tautz D."/>
            <person name="Tomoyasu Y."/>
            <person name="Trauner J."/>
            <person name="Van der Zee M."/>
            <person name="Vervoort M."/>
            <person name="Wittkopp N."/>
            <person name="Wimmer E.A."/>
            <person name="Yang X."/>
            <person name="Jones A.K."/>
            <person name="Sattelle D.B."/>
            <person name="Ebert P.R."/>
            <person name="Nelson D."/>
            <person name="Scott J.G."/>
            <person name="Beeman R.W."/>
            <person name="Muthukrishnan S."/>
            <person name="Kramer K.J."/>
            <person name="Arakane Y."/>
            <person name="Beeman R.W."/>
            <person name="Zhu Q."/>
            <person name="Hogenkamp D."/>
            <person name="Dixit R."/>
            <person name="Oppert B."/>
            <person name="Jiang H."/>
            <person name="Zou Z."/>
            <person name="Marshall J."/>
            <person name="Elpidina E."/>
            <person name="Vinokurov K."/>
            <person name="Oppert C."/>
            <person name="Zou Z."/>
            <person name="Evans J."/>
            <person name="Lu Z."/>
            <person name="Zhao P."/>
            <person name="Sumathipala N."/>
            <person name="Altincicek B."/>
            <person name="Vilcinskas A."/>
            <person name="Williams M."/>
            <person name="Hultmark D."/>
            <person name="Hetru C."/>
            <person name="Jiang H."/>
            <person name="Grimmelikhuijzen C.J."/>
            <person name="Hauser F."/>
            <person name="Cazzamali G."/>
            <person name="Williamson M."/>
            <person name="Park Y."/>
            <person name="Li B."/>
            <person name="Tanaka Y."/>
            <person name="Predel R."/>
            <person name="Neupert S."/>
            <person name="Schachtner J."/>
            <person name="Verleyen P."/>
            <person name="Raible F."/>
            <person name="Bork P."/>
            <person name="Friedrich M."/>
            <person name="Walden K.K."/>
            <person name="Robertson H.M."/>
            <person name="Angeli S."/>
            <person name="Foret S."/>
            <person name="Bucher G."/>
            <person name="Schuetz S."/>
            <person name="Maleszka R."/>
            <person name="Wimmer E.A."/>
            <person name="Beeman R.W."/>
            <person name="Lorenzen M."/>
            <person name="Tomoyasu Y."/>
            <person name="Miller S.C."/>
            <person name="Grossmann D."/>
            <person name="Bucher G."/>
        </authorList>
    </citation>
    <scope>NUCLEOTIDE SEQUENCE [LARGE SCALE GENOMIC DNA]</scope>
    <source>
        <strain evidence="9 10">Georgia GA2</strain>
    </source>
</reference>
<evidence type="ECO:0000256" key="3">
    <source>
        <dbReference type="ARBA" id="ARBA00012614"/>
    </source>
</evidence>
<dbReference type="eggNOG" id="KOG3349">
    <property type="taxonomic scope" value="Eukaryota"/>
</dbReference>
<proteinExistence type="inferred from homology"/>
<evidence type="ECO:0000256" key="6">
    <source>
        <dbReference type="ARBA" id="ARBA00022679"/>
    </source>
</evidence>
<dbReference type="PANTHER" id="PTHR12867:SF6">
    <property type="entry name" value="N-ACETYLGLUCOSAMINYLDIPHOSPHODOLICHOL N-ACETYLGLUCOSAMINYLTRANSFERASE"/>
    <property type="match status" value="1"/>
</dbReference>
<organism evidence="9 10">
    <name type="scientific">Tribolium castaneum</name>
    <name type="common">Red flour beetle</name>
    <dbReference type="NCBI Taxonomy" id="7070"/>
    <lineage>
        <taxon>Eukaryota</taxon>
        <taxon>Metazoa</taxon>
        <taxon>Ecdysozoa</taxon>
        <taxon>Arthropoda</taxon>
        <taxon>Hexapoda</taxon>
        <taxon>Insecta</taxon>
        <taxon>Pterygota</taxon>
        <taxon>Neoptera</taxon>
        <taxon>Endopterygota</taxon>
        <taxon>Coleoptera</taxon>
        <taxon>Polyphaga</taxon>
        <taxon>Cucujiformia</taxon>
        <taxon>Tenebrionidae</taxon>
        <taxon>Tenebrionidae incertae sedis</taxon>
        <taxon>Tribolium</taxon>
    </lineage>
</organism>
<protein>
    <recommendedName>
        <fullName evidence="4">UDP-N-acetylglucosamine transferase subunit ALG13</fullName>
        <ecNumber evidence="3">2.4.1.141</ecNumber>
    </recommendedName>
</protein>
<evidence type="ECO:0000313" key="10">
    <source>
        <dbReference type="Proteomes" id="UP000007266"/>
    </source>
</evidence>
<dbReference type="Pfam" id="PF04101">
    <property type="entry name" value="Glyco_tran_28_C"/>
    <property type="match status" value="1"/>
</dbReference>
<dbReference type="GO" id="GO:0004577">
    <property type="term" value="F:N-acetylglucosaminyldiphosphodolichol N-acetylglucosaminyltransferase activity"/>
    <property type="evidence" value="ECO:0007669"/>
    <property type="project" value="UniProtKB-EC"/>
</dbReference>
<keyword evidence="6 9" id="KW-0808">Transferase</keyword>
<dbReference type="KEGG" id="tca:662245"/>
<evidence type="ECO:0000256" key="1">
    <source>
        <dbReference type="ARBA" id="ARBA00004240"/>
    </source>
</evidence>
<evidence type="ECO:0000313" key="9">
    <source>
        <dbReference type="EMBL" id="EEZ98644.1"/>
    </source>
</evidence>
<keyword evidence="10" id="KW-1185">Reference proteome</keyword>
<evidence type="ECO:0000259" key="8">
    <source>
        <dbReference type="Pfam" id="PF04101"/>
    </source>
</evidence>
<reference evidence="9 10" key="2">
    <citation type="journal article" date="2010" name="Nucleic Acids Res.">
        <title>BeetleBase in 2010: revisions to provide comprehensive genomic information for Tribolium castaneum.</title>
        <authorList>
            <person name="Kim H.S."/>
            <person name="Murphy T."/>
            <person name="Xia J."/>
            <person name="Caragea D."/>
            <person name="Park Y."/>
            <person name="Beeman R.W."/>
            <person name="Lorenzen M.D."/>
            <person name="Butcher S."/>
            <person name="Manak J.R."/>
            <person name="Brown S.J."/>
        </authorList>
    </citation>
    <scope>GENOME REANNOTATION</scope>
    <source>
        <strain evidence="9 10">Georgia GA2</strain>
    </source>
</reference>
<dbReference type="EMBL" id="KQ971312">
    <property type="protein sequence ID" value="EEZ98644.1"/>
    <property type="molecule type" value="Genomic_DNA"/>
</dbReference>
<dbReference type="OMA" id="YCKPSQL"/>
<dbReference type="EC" id="2.4.1.141" evidence="3"/>
<evidence type="ECO:0000256" key="4">
    <source>
        <dbReference type="ARBA" id="ARBA00017468"/>
    </source>
</evidence>
<dbReference type="GO" id="GO:0005783">
    <property type="term" value="C:endoplasmic reticulum"/>
    <property type="evidence" value="ECO:0007669"/>
    <property type="project" value="UniProtKB-SubCell"/>
</dbReference>
<dbReference type="GO" id="GO:0006488">
    <property type="term" value="P:dolichol-linked oligosaccharide biosynthetic process"/>
    <property type="evidence" value="ECO:0007669"/>
    <property type="project" value="InterPro"/>
</dbReference>
<comment type="subcellular location">
    <subcellularLocation>
        <location evidence="1">Endoplasmic reticulum</location>
    </subcellularLocation>
</comment>
<dbReference type="AlphaFoldDB" id="D6WAK7"/>
<dbReference type="Proteomes" id="UP000007266">
    <property type="component" value="Linkage group 2"/>
</dbReference>
<keyword evidence="7" id="KW-0256">Endoplasmic reticulum</keyword>
<sequence>MGAKKVFVTVGTTKFDKLIEEVSKDEVLEVLHSLGYTFVQFQVGTGDSNERKHPKIHIKYDRYFENFAQEIESSDLIISHAGAGTCLEVLKQHKPLIVVINEDLMDNHQIELAQQLAKDGYLQCCTPRTLKDTLLERKFLQFKQYPNPDPRLFSRYLDKCMGFEIK</sequence>
<dbReference type="HOGENOM" id="CLU_085408_2_2_1"/>
<accession>D6WAK7</accession>
<name>D6WAK7_TRICA</name>
<keyword evidence="5" id="KW-0328">Glycosyltransferase</keyword>
<dbReference type="InterPro" id="IPR007235">
    <property type="entry name" value="Glyco_trans_28_C"/>
</dbReference>
<evidence type="ECO:0000256" key="2">
    <source>
        <dbReference type="ARBA" id="ARBA00006962"/>
    </source>
</evidence>
<gene>
    <name evidence="9" type="primary">GLEAN_01172</name>
    <name evidence="9" type="ORF">TcasGA2_TC001172</name>
</gene>
<dbReference type="SUPFAM" id="SSF53756">
    <property type="entry name" value="UDP-Glycosyltransferase/glycogen phosphorylase"/>
    <property type="match status" value="1"/>
</dbReference>